<sequence>MSQVWGIIGLGWLGAEFASYLKAKNQKFWGTHRSSFSWEKDLFPGEFCDILLVNVPPLKTMSASSFVAKIPENSFKRIIFVSSISVYGDVTGEVTEGTEPHPNSDSGQWLYEVEQALQKRFSKNGVIVRAGGLMGGSRHPVFHLVGRNVISHGLAPVNLIHREDLIRIIYELGEDRSVAPLVNAVTPFHPTKENYYSAMAEKLGLAPMTFEKGGSEGKIVCSEVLPHLYNEWLCAKLDRL</sequence>
<comment type="caution">
    <text evidence="1">The sequence shown here is derived from an EMBL/GenBank/DDBJ whole genome shotgun (WGS) entry which is preliminary data.</text>
</comment>
<dbReference type="SUPFAM" id="SSF51735">
    <property type="entry name" value="NAD(P)-binding Rossmann-fold domains"/>
    <property type="match status" value="1"/>
</dbReference>
<evidence type="ECO:0000313" key="2">
    <source>
        <dbReference type="Proteomes" id="UP000075799"/>
    </source>
</evidence>
<dbReference type="OrthoDB" id="751203at2"/>
<dbReference type="Gene3D" id="3.40.50.720">
    <property type="entry name" value="NAD(P)-binding Rossmann-like Domain"/>
    <property type="match status" value="1"/>
</dbReference>
<dbReference type="EMBL" id="LUKD01000001">
    <property type="protein sequence ID" value="KYG67740.1"/>
    <property type="molecule type" value="Genomic_DNA"/>
</dbReference>
<evidence type="ECO:0000313" key="1">
    <source>
        <dbReference type="EMBL" id="KYG67740.1"/>
    </source>
</evidence>
<gene>
    <name evidence="1" type="ORF">AZI87_00190</name>
</gene>
<organism evidence="1 2">
    <name type="scientific">Bdellovibrio bacteriovorus</name>
    <dbReference type="NCBI Taxonomy" id="959"/>
    <lineage>
        <taxon>Bacteria</taxon>
        <taxon>Pseudomonadati</taxon>
        <taxon>Bdellovibrionota</taxon>
        <taxon>Bdellovibrionia</taxon>
        <taxon>Bdellovibrionales</taxon>
        <taxon>Pseudobdellovibrionaceae</taxon>
        <taxon>Bdellovibrio</taxon>
    </lineage>
</organism>
<name>A0A162GBL0_BDEBC</name>
<dbReference type="RefSeq" id="WP_063204446.1">
    <property type="nucleotide sequence ID" value="NZ_LUKD01000001.1"/>
</dbReference>
<dbReference type="Proteomes" id="UP000075799">
    <property type="component" value="Unassembled WGS sequence"/>
</dbReference>
<accession>A0A162GBL0</accession>
<dbReference type="AlphaFoldDB" id="A0A162GBL0"/>
<protein>
    <recommendedName>
        <fullName evidence="3">Enzyme of sugar metabolism</fullName>
    </recommendedName>
</protein>
<evidence type="ECO:0008006" key="3">
    <source>
        <dbReference type="Google" id="ProtNLM"/>
    </source>
</evidence>
<dbReference type="InterPro" id="IPR036291">
    <property type="entry name" value="NAD(P)-bd_dom_sf"/>
</dbReference>
<reference evidence="1 2" key="1">
    <citation type="submission" date="2016-03" db="EMBL/GenBank/DDBJ databases">
        <authorList>
            <person name="Ploux O."/>
        </authorList>
    </citation>
    <scope>NUCLEOTIDE SEQUENCE [LARGE SCALE GENOMIC DNA]</scope>
    <source>
        <strain evidence="1 2">EC13</strain>
    </source>
</reference>
<proteinExistence type="predicted"/>